<keyword evidence="8 11" id="KW-0067">ATP-binding</keyword>
<dbReference type="EMBL" id="JXTC01000002">
    <property type="protein sequence ID" value="POO03536.1"/>
    <property type="molecule type" value="Genomic_DNA"/>
</dbReference>
<feature type="binding site" evidence="11">
    <location>
        <position position="584"/>
    </location>
    <ligand>
        <name>ATP</name>
        <dbReference type="ChEBI" id="CHEBI:30616"/>
    </ligand>
</feature>
<dbReference type="InterPro" id="IPR055414">
    <property type="entry name" value="LRR_R13L4/SHOC2-like"/>
</dbReference>
<dbReference type="PROSITE" id="PS50011">
    <property type="entry name" value="PROTEIN_KINASE_DOM"/>
    <property type="match status" value="1"/>
</dbReference>
<dbReference type="SUPFAM" id="SSF52047">
    <property type="entry name" value="RNI-like"/>
    <property type="match status" value="1"/>
</dbReference>
<reference evidence="15" key="1">
    <citation type="submission" date="2016-06" db="EMBL/GenBank/DDBJ databases">
        <title>Parallel loss of symbiosis genes in relatives of nitrogen-fixing non-legume Parasponia.</title>
        <authorList>
            <person name="Van Velzen R."/>
            <person name="Holmer R."/>
            <person name="Bu F."/>
            <person name="Rutten L."/>
            <person name="Van Zeijl A."/>
            <person name="Liu W."/>
            <person name="Santuari L."/>
            <person name="Cao Q."/>
            <person name="Sharma T."/>
            <person name="Shen D."/>
            <person name="Roswanjaya Y."/>
            <person name="Wardhani T."/>
            <person name="Kalhor M.S."/>
            <person name="Jansen J."/>
            <person name="Van den Hoogen J."/>
            <person name="Gungor B."/>
            <person name="Hartog M."/>
            <person name="Hontelez J."/>
            <person name="Verver J."/>
            <person name="Yang W.-C."/>
            <person name="Schijlen E."/>
            <person name="Repin R."/>
            <person name="Schilthuizen M."/>
            <person name="Schranz E."/>
            <person name="Heidstra R."/>
            <person name="Miyata K."/>
            <person name="Fedorova E."/>
            <person name="Kohlen W."/>
            <person name="Bisseling T."/>
            <person name="Smit S."/>
            <person name="Geurts R."/>
        </authorList>
    </citation>
    <scope>NUCLEOTIDE SEQUENCE [LARGE SCALE GENOMIC DNA]</scope>
    <source>
        <strain evidence="15">cv. RG33-2</strain>
    </source>
</reference>
<dbReference type="InterPro" id="IPR008271">
    <property type="entry name" value="Ser/Thr_kinase_AS"/>
</dbReference>
<comment type="subcellular location">
    <subcellularLocation>
        <location evidence="1">Membrane</location>
        <topology evidence="1">Single-pass membrane protein</topology>
    </subcellularLocation>
</comment>
<keyword evidence="15" id="KW-1185">Reference proteome</keyword>
<evidence type="ECO:0000256" key="4">
    <source>
        <dbReference type="ARBA" id="ARBA00022692"/>
    </source>
</evidence>
<keyword evidence="2" id="KW-0433">Leucine-rich repeat</keyword>
<dbReference type="Gene3D" id="3.80.10.10">
    <property type="entry name" value="Ribonuclease Inhibitor"/>
    <property type="match status" value="2"/>
</dbReference>
<evidence type="ECO:0000256" key="1">
    <source>
        <dbReference type="ARBA" id="ARBA00004167"/>
    </source>
</evidence>
<dbReference type="InterPro" id="IPR003591">
    <property type="entry name" value="Leu-rich_rpt_typical-subtyp"/>
</dbReference>
<keyword evidence="6 11" id="KW-0547">Nucleotide-binding</keyword>
<dbReference type="GO" id="GO:0005524">
    <property type="term" value="F:ATP binding"/>
    <property type="evidence" value="ECO:0007669"/>
    <property type="project" value="UniProtKB-UniRule"/>
</dbReference>
<evidence type="ECO:0000313" key="15">
    <source>
        <dbReference type="Proteomes" id="UP000237000"/>
    </source>
</evidence>
<proteinExistence type="predicted"/>
<evidence type="ECO:0000259" key="13">
    <source>
        <dbReference type="PROSITE" id="PS50011"/>
    </source>
</evidence>
<keyword evidence="5" id="KW-0677">Repeat</keyword>
<dbReference type="InterPro" id="IPR032675">
    <property type="entry name" value="LRR_dom_sf"/>
</dbReference>
<dbReference type="Pfam" id="PF00069">
    <property type="entry name" value="Pkinase"/>
    <property type="match status" value="1"/>
</dbReference>
<keyword evidence="3" id="KW-0808">Transferase</keyword>
<dbReference type="SMART" id="SM00220">
    <property type="entry name" value="S_TKc"/>
    <property type="match status" value="1"/>
</dbReference>
<dbReference type="Pfam" id="PF23598">
    <property type="entry name" value="LRR_14"/>
    <property type="match status" value="1"/>
</dbReference>
<gene>
    <name evidence="14" type="ORF">TorRG33x02_007410</name>
</gene>
<keyword evidence="14" id="KW-0723">Serine/threonine-protein kinase</keyword>
<dbReference type="PROSITE" id="PS00108">
    <property type="entry name" value="PROTEIN_KINASE_ST"/>
    <property type="match status" value="1"/>
</dbReference>
<dbReference type="FunFam" id="3.30.200.20:FF:000432">
    <property type="entry name" value="LRR receptor-like serine/threonine-protein kinase EFR"/>
    <property type="match status" value="1"/>
</dbReference>
<evidence type="ECO:0000256" key="3">
    <source>
        <dbReference type="ARBA" id="ARBA00022679"/>
    </source>
</evidence>
<evidence type="ECO:0000256" key="7">
    <source>
        <dbReference type="ARBA" id="ARBA00022777"/>
    </source>
</evidence>
<dbReference type="InterPro" id="IPR011009">
    <property type="entry name" value="Kinase-like_dom_sf"/>
</dbReference>
<keyword evidence="10 12" id="KW-0472">Membrane</keyword>
<dbReference type="PANTHER" id="PTHR27008:SF592">
    <property type="entry name" value="LEUCINE-RICH REPEAT RECEPTOR-LIKE PROTEIN KINASE FAMILY PROTEIN-RELATED"/>
    <property type="match status" value="1"/>
</dbReference>
<evidence type="ECO:0000256" key="6">
    <source>
        <dbReference type="ARBA" id="ARBA00022741"/>
    </source>
</evidence>
<organism evidence="14 15">
    <name type="scientific">Trema orientale</name>
    <name type="common">Charcoal tree</name>
    <name type="synonym">Celtis orientalis</name>
    <dbReference type="NCBI Taxonomy" id="63057"/>
    <lineage>
        <taxon>Eukaryota</taxon>
        <taxon>Viridiplantae</taxon>
        <taxon>Streptophyta</taxon>
        <taxon>Embryophyta</taxon>
        <taxon>Tracheophyta</taxon>
        <taxon>Spermatophyta</taxon>
        <taxon>Magnoliopsida</taxon>
        <taxon>eudicotyledons</taxon>
        <taxon>Gunneridae</taxon>
        <taxon>Pentapetalae</taxon>
        <taxon>rosids</taxon>
        <taxon>fabids</taxon>
        <taxon>Rosales</taxon>
        <taxon>Cannabaceae</taxon>
        <taxon>Trema</taxon>
    </lineage>
</organism>
<evidence type="ECO:0000256" key="5">
    <source>
        <dbReference type="ARBA" id="ARBA00022737"/>
    </source>
</evidence>
<dbReference type="SUPFAM" id="SSF56112">
    <property type="entry name" value="Protein kinase-like (PK-like)"/>
    <property type="match status" value="1"/>
</dbReference>
<feature type="domain" description="Protein kinase" evidence="13">
    <location>
        <begin position="555"/>
        <end position="758"/>
    </location>
</feature>
<evidence type="ECO:0000256" key="9">
    <source>
        <dbReference type="ARBA" id="ARBA00022989"/>
    </source>
</evidence>
<evidence type="ECO:0000256" key="2">
    <source>
        <dbReference type="ARBA" id="ARBA00022614"/>
    </source>
</evidence>
<dbReference type="InterPro" id="IPR001611">
    <property type="entry name" value="Leu-rich_rpt"/>
</dbReference>
<keyword evidence="7 14" id="KW-0418">Kinase</keyword>
<keyword evidence="9 12" id="KW-1133">Transmembrane helix</keyword>
<evidence type="ECO:0000313" key="14">
    <source>
        <dbReference type="EMBL" id="POO03536.1"/>
    </source>
</evidence>
<dbReference type="InterPro" id="IPR051809">
    <property type="entry name" value="Plant_receptor-like_S/T_kinase"/>
</dbReference>
<evidence type="ECO:0000256" key="12">
    <source>
        <dbReference type="SAM" id="Phobius"/>
    </source>
</evidence>
<dbReference type="GO" id="GO:0016020">
    <property type="term" value="C:membrane"/>
    <property type="evidence" value="ECO:0007669"/>
    <property type="project" value="UniProtKB-SubCell"/>
</dbReference>
<dbReference type="OrthoDB" id="676979at2759"/>
<name>A0A2P5G0I2_TREOI</name>
<dbReference type="InterPro" id="IPR000719">
    <property type="entry name" value="Prot_kinase_dom"/>
</dbReference>
<dbReference type="GO" id="GO:0004674">
    <property type="term" value="F:protein serine/threonine kinase activity"/>
    <property type="evidence" value="ECO:0007669"/>
    <property type="project" value="UniProtKB-KW"/>
</dbReference>
<dbReference type="InterPro" id="IPR017441">
    <property type="entry name" value="Protein_kinase_ATP_BS"/>
</dbReference>
<evidence type="ECO:0000256" key="10">
    <source>
        <dbReference type="ARBA" id="ARBA00023136"/>
    </source>
</evidence>
<dbReference type="AlphaFoldDB" id="A0A2P5G0I2"/>
<evidence type="ECO:0000256" key="11">
    <source>
        <dbReference type="PROSITE-ProRule" id="PRU10141"/>
    </source>
</evidence>
<dbReference type="FunFam" id="3.80.10.10:FF:000317">
    <property type="entry name" value="Inactive leucine-rich repeat receptor-like protein kinase"/>
    <property type="match status" value="1"/>
</dbReference>
<dbReference type="Proteomes" id="UP000237000">
    <property type="component" value="Unassembled WGS sequence"/>
</dbReference>
<feature type="transmembrane region" description="Helical" evidence="12">
    <location>
        <begin position="501"/>
        <end position="522"/>
    </location>
</feature>
<dbReference type="SUPFAM" id="SSF52058">
    <property type="entry name" value="L domain-like"/>
    <property type="match status" value="1"/>
</dbReference>
<dbReference type="PROSITE" id="PS00107">
    <property type="entry name" value="PROTEIN_KINASE_ATP"/>
    <property type="match status" value="1"/>
</dbReference>
<dbReference type="PANTHER" id="PTHR27008">
    <property type="entry name" value="OS04G0122200 PROTEIN"/>
    <property type="match status" value="1"/>
</dbReference>
<dbReference type="STRING" id="63057.A0A2P5G0I2"/>
<accession>A0A2P5G0I2</accession>
<dbReference type="Pfam" id="PF00560">
    <property type="entry name" value="LRR_1"/>
    <property type="match status" value="5"/>
</dbReference>
<evidence type="ECO:0000256" key="8">
    <source>
        <dbReference type="ARBA" id="ARBA00022840"/>
    </source>
</evidence>
<dbReference type="Gene3D" id="1.10.510.10">
    <property type="entry name" value="Transferase(Phosphotransferase) domain 1"/>
    <property type="match status" value="1"/>
</dbReference>
<dbReference type="FunFam" id="3.80.10.10:FF:000095">
    <property type="entry name" value="LRR receptor-like serine/threonine-protein kinase GSO1"/>
    <property type="match status" value="1"/>
</dbReference>
<protein>
    <submittedName>
        <fullName evidence="14">Serine/threonine protein kinase</fullName>
    </submittedName>
</protein>
<comment type="caution">
    <text evidence="14">The sequence shown here is derived from an EMBL/GenBank/DDBJ whole genome shotgun (WGS) entry which is preliminary data.</text>
</comment>
<sequence length="758" mass="82515">MDFSGNNLVGILPPQLFSLAKLVEFRLAFNKLTGMIPPSIGNLSSLETFSVSFNNMDGTIPEGVGHLENLLILALNANKFYGTVPASLYNRSSIAVISIAVNELNGTIPANIGLTLPNLKFLSVDNNNFSGPIPLSLSNATKLQVVGLSGNNFVGMVPRDLGKLVHLRFFGFAANYLGSNSTNDLGFLASFKNLSRLQRLDFSSNQFGGVLPASIANLSSLLIRLSFAYNQIHGVIPQTLEKYTNLNYLSMEDNLFTGTIPSSFGKLQQIQTLYLSRNGFSGQIPSSFGNLTRLIYLNLKANYLNGSIPPSIGGCKNMQYLDVSQNSLSGAIPKEVINLLSLSLLLDLSQNSLSGTLPINLGNLKNINALDFSKNNLSGEIPTTIGDCESLEYLSLKGNSFQGFIPSTLGSLRGLTHLDLSQNNFSGTIPKGPQNLRFLLYFNASFNDLEGEMPTKGVFSNASAISVIENSKLCGGVPELQLPACPDAKKTKHGISHAIKLLLIIISVVLGLIFPGLLLLYWKRNSKGMPPTEELDPFHLSKVSYKMLYDGTGGFSPTNLIGSGSFGSVYKGILNPDERAVAIKVFNLQHLGASKSFRAECMALKNARHRNLVKIITSCSSIDYHGNDFKAMIFEFVENSSLEKWLHPEKNSENKFKKFGILHRLNIATNVASALHYLHFECEPPIVHCDLKPSNVLLDSDMVAHVGDFGLARILSTTNNISQNQSSTIGLKGSVGYAPPGYNCVFLFHCVFIILFSW</sequence>
<dbReference type="InParanoid" id="A0A2P5G0I2"/>
<keyword evidence="4 12" id="KW-0812">Transmembrane</keyword>
<dbReference type="SMART" id="SM00369">
    <property type="entry name" value="LRR_TYP"/>
    <property type="match status" value="7"/>
</dbReference>